<dbReference type="Proteomes" id="UP000783934">
    <property type="component" value="Unassembled WGS sequence"/>
</dbReference>
<reference evidence="3" key="4">
    <citation type="submission" date="2021-09" db="EMBL/GenBank/DDBJ databases">
        <authorList>
            <person name="Gilroy R."/>
        </authorList>
    </citation>
    <scope>NUCLEOTIDE SEQUENCE</scope>
    <source>
        <strain evidence="3">CHK175-13533</strain>
    </source>
</reference>
<accession>A0A1U9JZS3</accession>
<evidence type="ECO:0000313" key="2">
    <source>
        <dbReference type="EMBL" id="AQS51219.1"/>
    </source>
</evidence>
<dbReference type="RefSeq" id="WP_077733776.1">
    <property type="nucleotide sequence ID" value="NZ_BMCQ01000008.1"/>
</dbReference>
<sequence length="111" mass="12132">MALTQYDWYILGVVGCLTLVSFISRSSYFLFGDHLPLPESVRSALRYAPVAALTAIIVPEIFPWSAHDAPSLDLNKLIAAAVAILVYLRTQSTVLLMIAGIAIYALGKVFF</sequence>
<dbReference type="EMBL" id="CP019697">
    <property type="protein sequence ID" value="AQS51219.1"/>
    <property type="molecule type" value="Genomic_DNA"/>
</dbReference>
<dbReference type="Pfam" id="PF05437">
    <property type="entry name" value="AzlD"/>
    <property type="match status" value="1"/>
</dbReference>
<dbReference type="STRING" id="643674.PAEH1_05900"/>
<organism evidence="2 5">
    <name type="scientific">Paenalcaligenes hominis</name>
    <dbReference type="NCBI Taxonomy" id="643674"/>
    <lineage>
        <taxon>Bacteria</taxon>
        <taxon>Pseudomonadati</taxon>
        <taxon>Pseudomonadota</taxon>
        <taxon>Betaproteobacteria</taxon>
        <taxon>Burkholderiales</taxon>
        <taxon>Alcaligenaceae</taxon>
        <taxon>Paenalcaligenes</taxon>
    </lineage>
</organism>
<feature type="transmembrane region" description="Helical" evidence="1">
    <location>
        <begin position="77"/>
        <end position="106"/>
    </location>
</feature>
<feature type="transmembrane region" description="Helical" evidence="1">
    <location>
        <begin position="6"/>
        <end position="23"/>
    </location>
</feature>
<reference evidence="2 5" key="1">
    <citation type="submission" date="2017-01" db="EMBL/GenBank/DDBJ databases">
        <title>Complete Genome Sequence of Paenalcaligenes hominis, Isolated from a paraplegic Patient with neurogenic bladder.</title>
        <authorList>
            <person name="Mukhopadhyay R."/>
            <person name="Joaquin J."/>
            <person name="Hogue R."/>
            <person name="Kilaru A."/>
            <person name="Jospin G."/>
            <person name="Mars K."/>
            <person name="Eisen J.A."/>
            <person name="Chaturvedi V."/>
        </authorList>
    </citation>
    <scope>NUCLEOTIDE SEQUENCE [LARGE SCALE GENOMIC DNA]</scope>
    <source>
        <strain evidence="2 5">15S00501</strain>
    </source>
</reference>
<keyword evidence="6" id="KW-1185">Reference proteome</keyword>
<evidence type="ECO:0000313" key="5">
    <source>
        <dbReference type="Proteomes" id="UP000189369"/>
    </source>
</evidence>
<dbReference type="EMBL" id="JAATIZ010000006">
    <property type="protein sequence ID" value="NJB66254.1"/>
    <property type="molecule type" value="Genomic_DNA"/>
</dbReference>
<reference evidence="3" key="3">
    <citation type="journal article" date="2021" name="PeerJ">
        <title>Extensive microbial diversity within the chicken gut microbiome revealed by metagenomics and culture.</title>
        <authorList>
            <person name="Gilroy R."/>
            <person name="Ravi A."/>
            <person name="Getino M."/>
            <person name="Pursley I."/>
            <person name="Horton D.L."/>
            <person name="Alikhan N.F."/>
            <person name="Baker D."/>
            <person name="Gharbi K."/>
            <person name="Hall N."/>
            <person name="Watson M."/>
            <person name="Adriaenssens E.M."/>
            <person name="Foster-Nyarko E."/>
            <person name="Jarju S."/>
            <person name="Secka A."/>
            <person name="Antonio M."/>
            <person name="Oren A."/>
            <person name="Chaudhuri R.R."/>
            <person name="La Ragione R."/>
            <person name="Hildebrand F."/>
            <person name="Pallen M.J."/>
        </authorList>
    </citation>
    <scope>NUCLEOTIDE SEQUENCE</scope>
    <source>
        <strain evidence="3">CHK175-13533</strain>
    </source>
</reference>
<feature type="transmembrane region" description="Helical" evidence="1">
    <location>
        <begin position="44"/>
        <end position="65"/>
    </location>
</feature>
<reference evidence="4 6" key="2">
    <citation type="submission" date="2020-03" db="EMBL/GenBank/DDBJ databases">
        <title>Genomic Encyclopedia of Type Strains, Phase IV (KMG-IV): sequencing the most valuable type-strain genomes for metagenomic binning, comparative biology and taxonomic classification.</title>
        <authorList>
            <person name="Goeker M."/>
        </authorList>
    </citation>
    <scope>NUCLEOTIDE SEQUENCE [LARGE SCALE GENOMIC DNA]</scope>
    <source>
        <strain evidence="4 6">DSM 26613</strain>
    </source>
</reference>
<keyword evidence="1" id="KW-0812">Transmembrane</keyword>
<dbReference type="InterPro" id="IPR008407">
    <property type="entry name" value="Brnchd-chn_aa_trnsp_AzlD"/>
</dbReference>
<dbReference type="Proteomes" id="UP000700248">
    <property type="component" value="Unassembled WGS sequence"/>
</dbReference>
<dbReference type="KEGG" id="phn:PAEH1_05900"/>
<evidence type="ECO:0000313" key="3">
    <source>
        <dbReference type="EMBL" id="HJH24834.1"/>
    </source>
</evidence>
<evidence type="ECO:0000313" key="4">
    <source>
        <dbReference type="EMBL" id="NJB66254.1"/>
    </source>
</evidence>
<dbReference type="Proteomes" id="UP000189369">
    <property type="component" value="Chromosome"/>
</dbReference>
<dbReference type="AlphaFoldDB" id="A0A1U9JZS3"/>
<keyword evidence="1" id="KW-0472">Membrane</keyword>
<gene>
    <name evidence="4" type="ORF">GGR41_002519</name>
    <name evidence="3" type="ORF">K8U84_09795</name>
    <name evidence="2" type="ORF">PAEH1_05900</name>
</gene>
<proteinExistence type="predicted"/>
<keyword evidence="1" id="KW-1133">Transmembrane helix</keyword>
<dbReference type="OrthoDB" id="8638405at2"/>
<dbReference type="EMBL" id="DYTQ01000106">
    <property type="protein sequence ID" value="HJH24834.1"/>
    <property type="molecule type" value="Genomic_DNA"/>
</dbReference>
<name>A0A1U9JZS3_9BURK</name>
<protein>
    <submittedName>
        <fullName evidence="3">AzlD domain-containing protein</fullName>
    </submittedName>
    <submittedName>
        <fullName evidence="4">Branched-subunit amino acid transport protein</fullName>
    </submittedName>
</protein>
<evidence type="ECO:0000313" key="6">
    <source>
        <dbReference type="Proteomes" id="UP000783934"/>
    </source>
</evidence>
<evidence type="ECO:0000256" key="1">
    <source>
        <dbReference type="SAM" id="Phobius"/>
    </source>
</evidence>